<evidence type="ECO:0000313" key="2">
    <source>
        <dbReference type="Proteomes" id="UP000178114"/>
    </source>
</evidence>
<gene>
    <name evidence="1" type="ORF">A2930_00660</name>
</gene>
<sequence>MVILTKKTFEDVVGGFQKLTECEFRREHETPSGIKMNKKDIDVFEKAVIATMEKFASVTDLLVLEHASCFQSHIKYLTIKAAVYKKIVLKS</sequence>
<dbReference type="Proteomes" id="UP000178114">
    <property type="component" value="Unassembled WGS sequence"/>
</dbReference>
<reference evidence="1 2" key="1">
    <citation type="journal article" date="2016" name="Nat. Commun.">
        <title>Thousands of microbial genomes shed light on interconnected biogeochemical processes in an aquifer system.</title>
        <authorList>
            <person name="Anantharaman K."/>
            <person name="Brown C.T."/>
            <person name="Hug L.A."/>
            <person name="Sharon I."/>
            <person name="Castelle C.J."/>
            <person name="Probst A.J."/>
            <person name="Thomas B.C."/>
            <person name="Singh A."/>
            <person name="Wilkins M.J."/>
            <person name="Karaoz U."/>
            <person name="Brodie E.L."/>
            <person name="Williams K.H."/>
            <person name="Hubbard S.S."/>
            <person name="Banfield J.F."/>
        </authorList>
    </citation>
    <scope>NUCLEOTIDE SEQUENCE [LARGE SCALE GENOMIC DNA]</scope>
</reference>
<accession>A0A1F5X0F5</accession>
<organism evidence="1 2">
    <name type="scientific">Candidatus Giovannonibacteria bacterium RIFCSPLOWO2_01_FULL_45_34</name>
    <dbReference type="NCBI Taxonomy" id="1798351"/>
    <lineage>
        <taxon>Bacteria</taxon>
        <taxon>Candidatus Giovannoniibacteriota</taxon>
    </lineage>
</organism>
<dbReference type="EMBL" id="MFID01000012">
    <property type="protein sequence ID" value="OGF81372.1"/>
    <property type="molecule type" value="Genomic_DNA"/>
</dbReference>
<comment type="caution">
    <text evidence="1">The sequence shown here is derived from an EMBL/GenBank/DDBJ whole genome shotgun (WGS) entry which is preliminary data.</text>
</comment>
<evidence type="ECO:0000313" key="1">
    <source>
        <dbReference type="EMBL" id="OGF81372.1"/>
    </source>
</evidence>
<protein>
    <submittedName>
        <fullName evidence="1">Uncharacterized protein</fullName>
    </submittedName>
</protein>
<dbReference type="AlphaFoldDB" id="A0A1F5X0F5"/>
<name>A0A1F5X0F5_9BACT</name>
<proteinExistence type="predicted"/>